<dbReference type="GeneID" id="56035405"/>
<evidence type="ECO:0000256" key="2">
    <source>
        <dbReference type="ARBA" id="ARBA00022729"/>
    </source>
</evidence>
<dbReference type="OrthoDB" id="248140at2157"/>
<evidence type="ECO:0000259" key="4">
    <source>
        <dbReference type="Pfam" id="PF01522"/>
    </source>
</evidence>
<dbReference type="Gene3D" id="2.60.120.260">
    <property type="entry name" value="Galactose-binding domain-like"/>
    <property type="match status" value="1"/>
</dbReference>
<dbReference type="Pfam" id="PF01522">
    <property type="entry name" value="Polysacc_deac_1"/>
    <property type="match status" value="1"/>
</dbReference>
<dbReference type="PANTHER" id="PTHR34216">
    <property type="match status" value="1"/>
</dbReference>
<dbReference type="RefSeq" id="WP_179263564.1">
    <property type="nucleotide sequence ID" value="NZ_CP058601.1"/>
</dbReference>
<keyword evidence="2" id="KW-0732">Signal</keyword>
<dbReference type="PANTHER" id="PTHR34216:SF3">
    <property type="entry name" value="POLY-BETA-1,6-N-ACETYL-D-GLUCOSAMINE N-DEACETYLASE"/>
    <property type="match status" value="1"/>
</dbReference>
<reference evidence="5 6" key="1">
    <citation type="submission" date="2020-07" db="EMBL/GenBank/DDBJ databases">
        <authorList>
            <person name="Cui H."/>
        </authorList>
    </citation>
    <scope>NUCLEOTIDE SEQUENCE [LARGE SCALE GENOMIC DNA]</scope>
    <source>
        <strain evidence="5 6">YPL8</strain>
    </source>
</reference>
<dbReference type="PROSITE" id="PS51257">
    <property type="entry name" value="PROKAR_LIPOPROTEIN"/>
    <property type="match status" value="1"/>
</dbReference>
<dbReference type="InterPro" id="IPR002509">
    <property type="entry name" value="NODB_dom"/>
</dbReference>
<dbReference type="InterPro" id="IPR011330">
    <property type="entry name" value="Glyco_hydro/deAcase_b/a-brl"/>
</dbReference>
<dbReference type="GO" id="GO:0005576">
    <property type="term" value="C:extracellular region"/>
    <property type="evidence" value="ECO:0007669"/>
    <property type="project" value="UniProtKB-SubCell"/>
</dbReference>
<dbReference type="GO" id="GO:0005975">
    <property type="term" value="P:carbohydrate metabolic process"/>
    <property type="evidence" value="ECO:0007669"/>
    <property type="project" value="InterPro"/>
</dbReference>
<sequence length="441" mass="49475">MVQKRASRRRFLAIASATGIAGMAGCADRINNPGGNGNDNNESNDSSDKQSVPGLTDGVPALETKFNSREQYGQPGESLDDFSNLDDWTVGQGTGEADTEIAFVGEQSFKLQSNGTEDIAVERSLQGEDLTEKDLSLALRTTTPMRITVNLRIVDQFGNQKVYSLRNITYRSPDVGWFRSSPGVFQQSSVEPSLDYLDRLEIRVLHSKPEAEVWFDDLRTHQTADNGYVMLSWDDGMTDYYDTAAPLHDEYGFSSVQAVIPRRVEQASEQYLSVSQLQERQDAGDQIVVHGTHNPMAELDDEEAISERLRKDKQWFLDNDFEGANYIVHPHNSFDKTSLEQTTNYHYCGGFNQAGHVNMTSVYGFDPLVLPRTIGNNLDIAKQCVDLAAQHNQCTILNFHRFDADNTMSKADYESLLEYIDGSDIEVIDFDDLWKLRTSNS</sequence>
<dbReference type="EMBL" id="CP058601">
    <property type="protein sequence ID" value="QLG50757.1"/>
    <property type="molecule type" value="Genomic_DNA"/>
</dbReference>
<dbReference type="AlphaFoldDB" id="A0A7D5KSV2"/>
<evidence type="ECO:0000256" key="1">
    <source>
        <dbReference type="ARBA" id="ARBA00004613"/>
    </source>
</evidence>
<comment type="subcellular location">
    <subcellularLocation>
        <location evidence="1">Secreted</location>
    </subcellularLocation>
</comment>
<protein>
    <submittedName>
        <fullName evidence="5">Polysaccharide deacetylase family protein</fullName>
    </submittedName>
</protein>
<dbReference type="KEGG" id="haly:HYG82_18900"/>
<dbReference type="CDD" id="cd10970">
    <property type="entry name" value="CE4_DAC_u1_6s"/>
    <property type="match status" value="1"/>
</dbReference>
<dbReference type="Proteomes" id="UP000509241">
    <property type="component" value="Chromosome"/>
</dbReference>
<organism evidence="5 6">
    <name type="scientific">Natrinema halophilum</name>
    <dbReference type="NCBI Taxonomy" id="1699371"/>
    <lineage>
        <taxon>Archaea</taxon>
        <taxon>Methanobacteriati</taxon>
        <taxon>Methanobacteriota</taxon>
        <taxon>Stenosarchaea group</taxon>
        <taxon>Halobacteria</taxon>
        <taxon>Halobacteriales</taxon>
        <taxon>Natrialbaceae</taxon>
        <taxon>Natrinema</taxon>
    </lineage>
</organism>
<proteinExistence type="predicted"/>
<accession>A0A7D5KSV2</accession>
<evidence type="ECO:0000313" key="6">
    <source>
        <dbReference type="Proteomes" id="UP000509241"/>
    </source>
</evidence>
<feature type="domain" description="NodB homology" evidence="4">
    <location>
        <begin position="223"/>
        <end position="346"/>
    </location>
</feature>
<dbReference type="GO" id="GO:0016810">
    <property type="term" value="F:hydrolase activity, acting on carbon-nitrogen (but not peptide) bonds"/>
    <property type="evidence" value="ECO:0007669"/>
    <property type="project" value="InterPro"/>
</dbReference>
<evidence type="ECO:0000313" key="5">
    <source>
        <dbReference type="EMBL" id="QLG50757.1"/>
    </source>
</evidence>
<name>A0A7D5KSV2_9EURY</name>
<dbReference type="SUPFAM" id="SSF88713">
    <property type="entry name" value="Glycoside hydrolase/deacetylase"/>
    <property type="match status" value="1"/>
</dbReference>
<evidence type="ECO:0000256" key="3">
    <source>
        <dbReference type="SAM" id="MobiDB-lite"/>
    </source>
</evidence>
<dbReference type="InterPro" id="IPR051398">
    <property type="entry name" value="Polysacch_Deacetylase"/>
</dbReference>
<feature type="region of interest" description="Disordered" evidence="3">
    <location>
        <begin position="31"/>
        <end position="60"/>
    </location>
</feature>
<gene>
    <name evidence="5" type="ORF">HYG82_18900</name>
</gene>
<keyword evidence="6" id="KW-1185">Reference proteome</keyword>
<dbReference type="Gene3D" id="3.20.20.370">
    <property type="entry name" value="Glycoside hydrolase/deacetylase"/>
    <property type="match status" value="1"/>
</dbReference>